<name>A0A4P7W2G3_9BACT</name>
<dbReference type="RefSeq" id="WP_136414330.1">
    <property type="nucleotide sequence ID" value="NZ_CAXHQF010000006.1"/>
</dbReference>
<evidence type="ECO:0008006" key="3">
    <source>
        <dbReference type="Google" id="ProtNLM"/>
    </source>
</evidence>
<dbReference type="KEGG" id="ddb:E7747_04280"/>
<protein>
    <recommendedName>
        <fullName evidence="3">Lipoprotein</fullName>
    </recommendedName>
</protein>
<proteinExistence type="predicted"/>
<sequence>MKALFNIVAVGGCIWAAVSSCSNVGCTENQNSLPLAGFYSMSTKQQITPDSVAVGGVDAPNDTLLLGPGSRVSQLYLPFRSTKPSTEFYFQYKQKALDFPWLIDTLRFDYVATPYFASEDCGAMYHYRITSYSYTTHLIDSVAVTDSLITNIDHETIQIYFRTAEEEEE</sequence>
<accession>A0A4P7W2G3</accession>
<gene>
    <name evidence="1" type="ORF">E7747_04280</name>
</gene>
<evidence type="ECO:0000313" key="2">
    <source>
        <dbReference type="Proteomes" id="UP000297149"/>
    </source>
</evidence>
<keyword evidence="2" id="KW-1185">Reference proteome</keyword>
<dbReference type="EMBL" id="CP039396">
    <property type="protein sequence ID" value="QCD41580.1"/>
    <property type="molecule type" value="Genomic_DNA"/>
</dbReference>
<dbReference type="PROSITE" id="PS51257">
    <property type="entry name" value="PROKAR_LIPOPROTEIN"/>
    <property type="match status" value="1"/>
</dbReference>
<dbReference type="AlphaFoldDB" id="A0A4P7W2G3"/>
<reference evidence="2" key="1">
    <citation type="submission" date="2019-02" db="EMBL/GenBank/DDBJ databases">
        <title>Isolation and identification of novel species under the genus Muribaculum.</title>
        <authorList>
            <person name="Miyake S."/>
            <person name="Ding Y."/>
            <person name="Low A."/>
            <person name="Soh M."/>
            <person name="Seedorf H."/>
        </authorList>
    </citation>
    <scope>NUCLEOTIDE SEQUENCE [LARGE SCALE GENOMIC DNA]</scope>
    <source>
        <strain evidence="2">H5</strain>
    </source>
</reference>
<dbReference type="InterPro" id="IPR045607">
    <property type="entry name" value="DUF6452"/>
</dbReference>
<dbReference type="Pfam" id="PF20050">
    <property type="entry name" value="DUF6452"/>
    <property type="match status" value="1"/>
</dbReference>
<evidence type="ECO:0000313" key="1">
    <source>
        <dbReference type="EMBL" id="QCD41580.1"/>
    </source>
</evidence>
<organism evidence="1 2">
    <name type="scientific">Duncaniella dubosii</name>
    <dbReference type="NCBI Taxonomy" id="2518971"/>
    <lineage>
        <taxon>Bacteria</taxon>
        <taxon>Pseudomonadati</taxon>
        <taxon>Bacteroidota</taxon>
        <taxon>Bacteroidia</taxon>
        <taxon>Bacteroidales</taxon>
        <taxon>Muribaculaceae</taxon>
        <taxon>Duncaniella</taxon>
    </lineage>
</organism>
<dbReference type="Proteomes" id="UP000297149">
    <property type="component" value="Chromosome"/>
</dbReference>